<dbReference type="AlphaFoldDB" id="A0A4Y2PVX2"/>
<sequence length="185" mass="20880">MRCSPLLHAEFFGIHFYKFKIPPPGPPKTPFGPFMLQPNNCWLMPGQRHLSKLWVVHRKTSSAFLTSIEEGKFGTEISSSSETDSSISWFDITLEFMMSVAISESDFSPDVCKLSSIDTYRKKVSSIPSSSLMIISSVKLKPHKFSAASAMFSPHFLKQFDIVLDETMSHALRIVCMESKIESDF</sequence>
<protein>
    <submittedName>
        <fullName evidence="1">Uncharacterized protein</fullName>
    </submittedName>
</protein>
<dbReference type="Proteomes" id="UP000499080">
    <property type="component" value="Unassembled WGS sequence"/>
</dbReference>
<evidence type="ECO:0000313" key="1">
    <source>
        <dbReference type="EMBL" id="GBN55242.1"/>
    </source>
</evidence>
<name>A0A4Y2PVX2_ARAVE</name>
<proteinExistence type="predicted"/>
<keyword evidence="2" id="KW-1185">Reference proteome</keyword>
<comment type="caution">
    <text evidence="1">The sequence shown here is derived from an EMBL/GenBank/DDBJ whole genome shotgun (WGS) entry which is preliminary data.</text>
</comment>
<gene>
    <name evidence="1" type="ORF">AVEN_31199_1</name>
</gene>
<organism evidence="1 2">
    <name type="scientific">Araneus ventricosus</name>
    <name type="common">Orbweaver spider</name>
    <name type="synonym">Epeira ventricosa</name>
    <dbReference type="NCBI Taxonomy" id="182803"/>
    <lineage>
        <taxon>Eukaryota</taxon>
        <taxon>Metazoa</taxon>
        <taxon>Ecdysozoa</taxon>
        <taxon>Arthropoda</taxon>
        <taxon>Chelicerata</taxon>
        <taxon>Arachnida</taxon>
        <taxon>Araneae</taxon>
        <taxon>Araneomorphae</taxon>
        <taxon>Entelegynae</taxon>
        <taxon>Araneoidea</taxon>
        <taxon>Araneidae</taxon>
        <taxon>Araneus</taxon>
    </lineage>
</organism>
<dbReference type="EMBL" id="BGPR01135231">
    <property type="protein sequence ID" value="GBN55242.1"/>
    <property type="molecule type" value="Genomic_DNA"/>
</dbReference>
<evidence type="ECO:0000313" key="2">
    <source>
        <dbReference type="Proteomes" id="UP000499080"/>
    </source>
</evidence>
<reference evidence="1 2" key="1">
    <citation type="journal article" date="2019" name="Sci. Rep.">
        <title>Orb-weaving spider Araneus ventricosus genome elucidates the spidroin gene catalogue.</title>
        <authorList>
            <person name="Kono N."/>
            <person name="Nakamura H."/>
            <person name="Ohtoshi R."/>
            <person name="Moran D.A.P."/>
            <person name="Shinohara A."/>
            <person name="Yoshida Y."/>
            <person name="Fujiwara M."/>
            <person name="Mori M."/>
            <person name="Tomita M."/>
            <person name="Arakawa K."/>
        </authorList>
    </citation>
    <scope>NUCLEOTIDE SEQUENCE [LARGE SCALE GENOMIC DNA]</scope>
</reference>
<accession>A0A4Y2PVX2</accession>